<dbReference type="Proteomes" id="UP000034513">
    <property type="component" value="Unassembled WGS sequence"/>
</dbReference>
<name>A0ABR5EGB7_LACLC</name>
<evidence type="ECO:0000256" key="2">
    <source>
        <dbReference type="ARBA" id="ARBA00023125"/>
    </source>
</evidence>
<organism evidence="5 6">
    <name type="scientific">Lactococcus lactis subsp. cremoris</name>
    <name type="common">Streptococcus cremoris</name>
    <dbReference type="NCBI Taxonomy" id="1359"/>
    <lineage>
        <taxon>Bacteria</taxon>
        <taxon>Bacillati</taxon>
        <taxon>Bacillota</taxon>
        <taxon>Bacilli</taxon>
        <taxon>Lactobacillales</taxon>
        <taxon>Streptococcaceae</taxon>
        <taxon>Lactococcus</taxon>
    </lineage>
</organism>
<keyword evidence="6" id="KW-1185">Reference proteome</keyword>
<dbReference type="InterPro" id="IPR000835">
    <property type="entry name" value="HTH_MarR-typ"/>
</dbReference>
<dbReference type="InterPro" id="IPR036388">
    <property type="entry name" value="WH-like_DNA-bd_sf"/>
</dbReference>
<dbReference type="InterPro" id="IPR052067">
    <property type="entry name" value="Metal_resp_HTH_trans_reg"/>
</dbReference>
<accession>A0ABR5EGB7</accession>
<evidence type="ECO:0000259" key="4">
    <source>
        <dbReference type="PROSITE" id="PS50995"/>
    </source>
</evidence>
<dbReference type="PANTHER" id="PTHR35790">
    <property type="entry name" value="HTH-TYPE TRANSCRIPTIONAL REGULATOR PCHR"/>
    <property type="match status" value="1"/>
</dbReference>
<evidence type="ECO:0000256" key="3">
    <source>
        <dbReference type="ARBA" id="ARBA00023163"/>
    </source>
</evidence>
<feature type="domain" description="HTH marR-type" evidence="4">
    <location>
        <begin position="7"/>
        <end position="154"/>
    </location>
</feature>
<sequence length="206" mass="23915">MNSANLDKKISKELHELRHATDNRSQERKWILEQLNDDKLEKEVLTLSVVALHILSALTKKDLTGIELATKLSVTRGGVTRAVQNLIKHQFLTTYQADNDKKKIYYHITTKGLKVASIHDKMHKIMDLKLGQIFDKYNENEKSIILNFLSDFNLAEGQIFDSTQTELKNSRQNYFARVFYFFILLRNENQGLILYQVQQKQLPFGG</sequence>
<dbReference type="PANTHER" id="PTHR35790:SF4">
    <property type="entry name" value="HTH-TYPE TRANSCRIPTIONAL REGULATOR PCHR"/>
    <property type="match status" value="1"/>
</dbReference>
<dbReference type="EMBL" id="LAVW01000122">
    <property type="protein sequence ID" value="KKW72436.1"/>
    <property type="molecule type" value="Genomic_DNA"/>
</dbReference>
<dbReference type="SUPFAM" id="SSF46785">
    <property type="entry name" value="Winged helix' DNA-binding domain"/>
    <property type="match status" value="1"/>
</dbReference>
<proteinExistence type="predicted"/>
<reference evidence="5 6" key="1">
    <citation type="submission" date="2015-04" db="EMBL/GenBank/DDBJ databases">
        <title>Evaluation of non-dairy Lactococcus lactis with potential dairy applications reveals extensive phenotype-genotype disparity.</title>
        <authorList>
            <person name="Cavanagh D."/>
            <person name="Casey A."/>
            <person name="Altermann E."/>
            <person name="Cotter P."/>
            <person name="Fitzgerald G.F."/>
            <person name="McAuliffe O."/>
        </authorList>
    </citation>
    <scope>NUCLEOTIDE SEQUENCE [LARGE SCALE GENOMIC DNA]</scope>
    <source>
        <strain evidence="5 6">DPC6856</strain>
    </source>
</reference>
<protein>
    <submittedName>
        <fullName evidence="5">Homoprotocatechuate degradation operon regulator, HpaR, hpaR</fullName>
    </submittedName>
</protein>
<keyword evidence="2" id="KW-0238">DNA-binding</keyword>
<dbReference type="PROSITE" id="PS50995">
    <property type="entry name" value="HTH_MARR_2"/>
    <property type="match status" value="1"/>
</dbReference>
<dbReference type="Gene3D" id="1.10.10.10">
    <property type="entry name" value="Winged helix-like DNA-binding domain superfamily/Winged helix DNA-binding domain"/>
    <property type="match status" value="1"/>
</dbReference>
<evidence type="ECO:0000256" key="1">
    <source>
        <dbReference type="ARBA" id="ARBA00023015"/>
    </source>
</evidence>
<keyword evidence="3" id="KW-0804">Transcription</keyword>
<comment type="caution">
    <text evidence="5">The sequence shown here is derived from an EMBL/GenBank/DDBJ whole genome shotgun (WGS) entry which is preliminary data.</text>
</comment>
<dbReference type="SMART" id="SM00347">
    <property type="entry name" value="HTH_MARR"/>
    <property type="match status" value="1"/>
</dbReference>
<evidence type="ECO:0000313" key="5">
    <source>
        <dbReference type="EMBL" id="KKW72436.1"/>
    </source>
</evidence>
<dbReference type="InterPro" id="IPR036390">
    <property type="entry name" value="WH_DNA-bd_sf"/>
</dbReference>
<keyword evidence="1" id="KW-0805">Transcription regulation</keyword>
<gene>
    <name evidence="5" type="ORF">VN93_1374</name>
</gene>
<evidence type="ECO:0000313" key="6">
    <source>
        <dbReference type="Proteomes" id="UP000034513"/>
    </source>
</evidence>
<dbReference type="Pfam" id="PF01047">
    <property type="entry name" value="MarR"/>
    <property type="match status" value="1"/>
</dbReference>